<reference evidence="7 8" key="1">
    <citation type="journal article" date="2023" name="Science">
        <title>Elucidation of the pathway for biosynthesis of saponin adjuvants from the soapbark tree.</title>
        <authorList>
            <person name="Reed J."/>
            <person name="Orme A."/>
            <person name="El-Demerdash A."/>
            <person name="Owen C."/>
            <person name="Martin L.B.B."/>
            <person name="Misra R.C."/>
            <person name="Kikuchi S."/>
            <person name="Rejzek M."/>
            <person name="Martin A.C."/>
            <person name="Harkess A."/>
            <person name="Leebens-Mack J."/>
            <person name="Louveau T."/>
            <person name="Stephenson M.J."/>
            <person name="Osbourn A."/>
        </authorList>
    </citation>
    <scope>NUCLEOTIDE SEQUENCE [LARGE SCALE GENOMIC DNA]</scope>
    <source>
        <strain evidence="7">S10</strain>
    </source>
</reference>
<dbReference type="PANTHER" id="PTHR45674:SF4">
    <property type="entry name" value="DNA LIGASE 1"/>
    <property type="match status" value="1"/>
</dbReference>
<dbReference type="GO" id="GO:0006310">
    <property type="term" value="P:DNA recombination"/>
    <property type="evidence" value="ECO:0007669"/>
    <property type="project" value="UniProtKB-KW"/>
</dbReference>
<evidence type="ECO:0000256" key="3">
    <source>
        <dbReference type="ARBA" id="ARBA00022763"/>
    </source>
</evidence>
<evidence type="ECO:0000256" key="2">
    <source>
        <dbReference type="ARBA" id="ARBA00022598"/>
    </source>
</evidence>
<evidence type="ECO:0000259" key="6">
    <source>
        <dbReference type="Pfam" id="PF04675"/>
    </source>
</evidence>
<name>A0AAD7QHT0_QUISA</name>
<dbReference type="KEGG" id="qsa:O6P43_000383"/>
<dbReference type="GO" id="GO:0005739">
    <property type="term" value="C:mitochondrion"/>
    <property type="evidence" value="ECO:0007669"/>
    <property type="project" value="TreeGrafter"/>
</dbReference>
<dbReference type="Gene3D" id="1.10.3260.10">
    <property type="entry name" value="DNA ligase, ATP-dependent, N-terminal domain"/>
    <property type="match status" value="1"/>
</dbReference>
<dbReference type="GO" id="GO:0005634">
    <property type="term" value="C:nucleus"/>
    <property type="evidence" value="ECO:0007669"/>
    <property type="project" value="TreeGrafter"/>
</dbReference>
<evidence type="ECO:0000256" key="1">
    <source>
        <dbReference type="ARBA" id="ARBA00007572"/>
    </source>
</evidence>
<protein>
    <submittedName>
        <fullName evidence="7">DNA ligase</fullName>
    </submittedName>
</protein>
<dbReference type="InterPro" id="IPR036599">
    <property type="entry name" value="DNA_ligase_N_sf"/>
</dbReference>
<dbReference type="InterPro" id="IPR012308">
    <property type="entry name" value="DNA_ligase_ATP-dep_N"/>
</dbReference>
<proteinExistence type="inferred from homology"/>
<dbReference type="Pfam" id="PF04675">
    <property type="entry name" value="DNA_ligase_A_N"/>
    <property type="match status" value="1"/>
</dbReference>
<keyword evidence="2 7" id="KW-0436">Ligase</keyword>
<feature type="domain" description="DNA ligase ATP-dependent N-terminal" evidence="6">
    <location>
        <begin position="2"/>
        <end position="80"/>
    </location>
</feature>
<dbReference type="GO" id="GO:0003910">
    <property type="term" value="F:DNA ligase (ATP) activity"/>
    <property type="evidence" value="ECO:0007669"/>
    <property type="project" value="InterPro"/>
</dbReference>
<dbReference type="PANTHER" id="PTHR45674">
    <property type="entry name" value="DNA LIGASE 1/3 FAMILY MEMBER"/>
    <property type="match status" value="1"/>
</dbReference>
<accession>A0AAD7QHT0</accession>
<keyword evidence="4" id="KW-0233">DNA recombination</keyword>
<comment type="caution">
    <text evidence="7">The sequence shown here is derived from an EMBL/GenBank/DDBJ whole genome shotgun (WGS) entry which is preliminary data.</text>
</comment>
<dbReference type="GO" id="GO:0006281">
    <property type="term" value="P:DNA repair"/>
    <property type="evidence" value="ECO:0007669"/>
    <property type="project" value="UniProtKB-KW"/>
</dbReference>
<keyword evidence="5" id="KW-0234">DNA repair</keyword>
<dbReference type="AlphaFoldDB" id="A0AAD7QHT0"/>
<dbReference type="GO" id="GO:0003677">
    <property type="term" value="F:DNA binding"/>
    <property type="evidence" value="ECO:0007669"/>
    <property type="project" value="InterPro"/>
</dbReference>
<gene>
    <name evidence="7" type="ORF">O6P43_000383</name>
</gene>
<dbReference type="InterPro" id="IPR050191">
    <property type="entry name" value="ATP-dep_DNA_ligase"/>
</dbReference>
<dbReference type="Proteomes" id="UP001163823">
    <property type="component" value="Chromosome 1"/>
</dbReference>
<evidence type="ECO:0000256" key="4">
    <source>
        <dbReference type="ARBA" id="ARBA00023172"/>
    </source>
</evidence>
<dbReference type="EMBL" id="JARAOO010000001">
    <property type="protein sequence ID" value="KAJ7981061.1"/>
    <property type="molecule type" value="Genomic_DNA"/>
</dbReference>
<comment type="similarity">
    <text evidence="1">Belongs to the ATP-dependent DNA ligase family.</text>
</comment>
<organism evidence="7 8">
    <name type="scientific">Quillaja saponaria</name>
    <name type="common">Soap bark tree</name>
    <dbReference type="NCBI Taxonomy" id="32244"/>
    <lineage>
        <taxon>Eukaryota</taxon>
        <taxon>Viridiplantae</taxon>
        <taxon>Streptophyta</taxon>
        <taxon>Embryophyta</taxon>
        <taxon>Tracheophyta</taxon>
        <taxon>Spermatophyta</taxon>
        <taxon>Magnoliopsida</taxon>
        <taxon>eudicotyledons</taxon>
        <taxon>Gunneridae</taxon>
        <taxon>Pentapetalae</taxon>
        <taxon>rosids</taxon>
        <taxon>fabids</taxon>
        <taxon>Fabales</taxon>
        <taxon>Quillajaceae</taxon>
        <taxon>Quillaja</taxon>
    </lineage>
</organism>
<dbReference type="SUPFAM" id="SSF117018">
    <property type="entry name" value="ATP-dependent DNA ligase DNA-binding domain"/>
    <property type="match status" value="1"/>
</dbReference>
<keyword evidence="3" id="KW-0227">DNA damage</keyword>
<evidence type="ECO:0000313" key="7">
    <source>
        <dbReference type="EMBL" id="KAJ7981061.1"/>
    </source>
</evidence>
<dbReference type="GO" id="GO:0006273">
    <property type="term" value="P:lagging strand elongation"/>
    <property type="evidence" value="ECO:0007669"/>
    <property type="project" value="TreeGrafter"/>
</dbReference>
<sequence>MDMIAEEKGRILITDIMCNMLRTVMHTTPNDLLAVVYLLASRIAPAHEKLELGIGDASIIKALAEACGSSETQIKNQYKEKVIWALLLKLGAHLNL</sequence>
<evidence type="ECO:0000256" key="5">
    <source>
        <dbReference type="ARBA" id="ARBA00023204"/>
    </source>
</evidence>
<evidence type="ECO:0000313" key="8">
    <source>
        <dbReference type="Proteomes" id="UP001163823"/>
    </source>
</evidence>
<keyword evidence="8" id="KW-1185">Reference proteome</keyword>